<evidence type="ECO:0000313" key="9">
    <source>
        <dbReference type="EMBL" id="MBF6025976.1"/>
    </source>
</evidence>
<evidence type="ECO:0000256" key="5">
    <source>
        <dbReference type="ARBA" id="ARBA00022692"/>
    </source>
</evidence>
<accession>A0ABS0BAF6</accession>
<proteinExistence type="predicted"/>
<evidence type="ECO:0000256" key="7">
    <source>
        <dbReference type="ARBA" id="ARBA00023136"/>
    </source>
</evidence>
<feature type="transmembrane region" description="Helical" evidence="8">
    <location>
        <begin position="222"/>
        <end position="243"/>
    </location>
</feature>
<sequence>MRRRLSYMHLMPAYGLALVVYLIAISWSQPILDLFGFRQAQTALSAYWLVRGAPFWSYITPVTGYPWSIPFEVPVYQLLVAEFAPGTSLIDIDRTGRVLSVGFFLAACALVYRVALLWSGDRRTALLCMGALLASPLMAFWSRAVMIESTALCLGIAFVWCLAEYARSPRWGWLVCAVPVACAGALVKITTFFGFAFFAAGAIAIQWMVAGDAAQRRRAAILAVYGSVAILLSLLSLKVWLLHADALKAQTLWGDSLGSSQLGGWNYGTWPQRLDVGFWRKVALSRSVRDGLGSPWLLPMALAIVLAARSTRIPGVLLFISYLMPFAVFTNLHQVHDYYQYANMVFATTLLALAIRNVADIPRVGSYLGALFVLLVCVLSWQHTWRRYVPEIASDMRSSREMRIASFLKQETDPGSVLLVLGLDWDAALPYYAERRAVMMPDWVGVDRFKALTASSRPFGGNAVGAVVRCPGATPADPERSSAIDALVERYSRGQQVHSVADCQVIVASREKKHE</sequence>
<evidence type="ECO:0000313" key="10">
    <source>
        <dbReference type="Proteomes" id="UP001429984"/>
    </source>
</evidence>
<gene>
    <name evidence="9" type="ORF">IU514_18255</name>
</gene>
<dbReference type="PANTHER" id="PTHR33908">
    <property type="entry name" value="MANNOSYLTRANSFERASE YKCB-RELATED"/>
    <property type="match status" value="1"/>
</dbReference>
<evidence type="ECO:0000256" key="3">
    <source>
        <dbReference type="ARBA" id="ARBA00022676"/>
    </source>
</evidence>
<evidence type="ECO:0000256" key="1">
    <source>
        <dbReference type="ARBA" id="ARBA00004651"/>
    </source>
</evidence>
<comment type="subcellular location">
    <subcellularLocation>
        <location evidence="1">Cell membrane</location>
        <topology evidence="1">Multi-pass membrane protein</topology>
    </subcellularLocation>
</comment>
<reference evidence="9 10" key="1">
    <citation type="submission" date="2020-11" db="EMBL/GenBank/DDBJ databases">
        <title>Draft Genome Sequence and Secondary Metabolite Biosynthetic Potential of the Lysobacter niastensis Type strain DSM 18481.</title>
        <authorList>
            <person name="Turrini P."/>
            <person name="Artuso I."/>
            <person name="Tescari M."/>
            <person name="Lugli G.A."/>
            <person name="Frangipani E."/>
            <person name="Ventura M."/>
            <person name="Visca P."/>
        </authorList>
    </citation>
    <scope>NUCLEOTIDE SEQUENCE [LARGE SCALE GENOMIC DNA]</scope>
    <source>
        <strain evidence="9 10">DSM 18481</strain>
    </source>
</reference>
<evidence type="ECO:0000256" key="4">
    <source>
        <dbReference type="ARBA" id="ARBA00022679"/>
    </source>
</evidence>
<dbReference type="EMBL" id="JADLZT010000012">
    <property type="protein sequence ID" value="MBF6025976.1"/>
    <property type="molecule type" value="Genomic_DNA"/>
</dbReference>
<dbReference type="RefSeq" id="WP_194932569.1">
    <property type="nucleotide sequence ID" value="NZ_JADLZT010000012.1"/>
</dbReference>
<protein>
    <submittedName>
        <fullName evidence="9">Glycosyltransferase family 39 protein</fullName>
    </submittedName>
</protein>
<name>A0ABS0BAF6_9GAMM</name>
<keyword evidence="5 8" id="KW-0812">Transmembrane</keyword>
<dbReference type="Proteomes" id="UP001429984">
    <property type="component" value="Unassembled WGS sequence"/>
</dbReference>
<keyword evidence="4" id="KW-0808">Transferase</keyword>
<feature type="transmembrane region" description="Helical" evidence="8">
    <location>
        <begin position="338"/>
        <end position="355"/>
    </location>
</feature>
<evidence type="ECO:0000256" key="8">
    <source>
        <dbReference type="SAM" id="Phobius"/>
    </source>
</evidence>
<evidence type="ECO:0000256" key="2">
    <source>
        <dbReference type="ARBA" id="ARBA00022475"/>
    </source>
</evidence>
<feature type="transmembrane region" description="Helical" evidence="8">
    <location>
        <begin position="98"/>
        <end position="118"/>
    </location>
</feature>
<feature type="transmembrane region" description="Helical" evidence="8">
    <location>
        <begin position="7"/>
        <end position="27"/>
    </location>
</feature>
<keyword evidence="6 8" id="KW-1133">Transmembrane helix</keyword>
<keyword evidence="10" id="KW-1185">Reference proteome</keyword>
<keyword evidence="3" id="KW-0328">Glycosyltransferase</keyword>
<feature type="transmembrane region" description="Helical" evidence="8">
    <location>
        <begin position="315"/>
        <end position="332"/>
    </location>
</feature>
<dbReference type="InterPro" id="IPR050297">
    <property type="entry name" value="LipidA_mod_glycosyltrf_83"/>
</dbReference>
<organism evidence="9 10">
    <name type="scientific">Lysobacter niastensis</name>
    <dbReference type="NCBI Taxonomy" id="380629"/>
    <lineage>
        <taxon>Bacteria</taxon>
        <taxon>Pseudomonadati</taxon>
        <taxon>Pseudomonadota</taxon>
        <taxon>Gammaproteobacteria</taxon>
        <taxon>Lysobacterales</taxon>
        <taxon>Lysobacteraceae</taxon>
        <taxon>Lysobacter</taxon>
    </lineage>
</organism>
<feature type="transmembrane region" description="Helical" evidence="8">
    <location>
        <begin position="367"/>
        <end position="385"/>
    </location>
</feature>
<comment type="caution">
    <text evidence="9">The sequence shown here is derived from an EMBL/GenBank/DDBJ whole genome shotgun (WGS) entry which is preliminary data.</text>
</comment>
<keyword evidence="2" id="KW-1003">Cell membrane</keyword>
<dbReference type="PANTHER" id="PTHR33908:SF11">
    <property type="entry name" value="MEMBRANE PROTEIN"/>
    <property type="match status" value="1"/>
</dbReference>
<evidence type="ECO:0000256" key="6">
    <source>
        <dbReference type="ARBA" id="ARBA00022989"/>
    </source>
</evidence>
<keyword evidence="7 8" id="KW-0472">Membrane</keyword>
<feature type="transmembrane region" description="Helical" evidence="8">
    <location>
        <begin position="147"/>
        <end position="163"/>
    </location>
</feature>
<feature type="transmembrane region" description="Helical" evidence="8">
    <location>
        <begin position="193"/>
        <end position="210"/>
    </location>
</feature>